<proteinExistence type="predicted"/>
<organism evidence="1 2">
    <name type="scientific">Candidatus Scalindua brodae</name>
    <dbReference type="NCBI Taxonomy" id="237368"/>
    <lineage>
        <taxon>Bacteria</taxon>
        <taxon>Pseudomonadati</taxon>
        <taxon>Planctomycetota</taxon>
        <taxon>Candidatus Brocadiia</taxon>
        <taxon>Candidatus Brocadiales</taxon>
        <taxon>Candidatus Scalinduaceae</taxon>
        <taxon>Candidatus Scalindua</taxon>
    </lineage>
</organism>
<dbReference type="EMBL" id="JRYO01000184">
    <property type="protein sequence ID" value="KHE91670.1"/>
    <property type="molecule type" value="Genomic_DNA"/>
</dbReference>
<evidence type="ECO:0000313" key="2">
    <source>
        <dbReference type="Proteomes" id="UP000030652"/>
    </source>
</evidence>
<reference evidence="1 2" key="1">
    <citation type="submission" date="2014-10" db="EMBL/GenBank/DDBJ databases">
        <title>Draft genome of anammox bacterium scalindua brodae, obtained using differential coverage binning of sequence data from two enrichment reactors.</title>
        <authorList>
            <person name="Speth D.R."/>
            <person name="Russ L."/>
            <person name="Kartal B."/>
            <person name="Op den Camp H.J."/>
            <person name="Dutilh B.E."/>
            <person name="Jetten M.S."/>
        </authorList>
    </citation>
    <scope>NUCLEOTIDE SEQUENCE [LARGE SCALE GENOMIC DNA]</scope>
    <source>
        <strain evidence="1">RU1</strain>
    </source>
</reference>
<sequence>FFYITCKLGLDDLPEPVILMPAFETTGSDLYQTKSEHVFMDKKLSFWKTVKRFFYKGIA</sequence>
<dbReference type="AlphaFoldDB" id="A0A0B0ELV8"/>
<feature type="non-terminal residue" evidence="1">
    <location>
        <position position="1"/>
    </location>
</feature>
<protein>
    <submittedName>
        <fullName evidence="1">Uncharacterized protein</fullName>
    </submittedName>
</protein>
<evidence type="ECO:0000313" key="1">
    <source>
        <dbReference type="EMBL" id="KHE91670.1"/>
    </source>
</evidence>
<accession>A0A0B0ELV8</accession>
<gene>
    <name evidence="1" type="ORF">SCABRO_02559</name>
</gene>
<comment type="caution">
    <text evidence="1">The sequence shown here is derived from an EMBL/GenBank/DDBJ whole genome shotgun (WGS) entry which is preliminary data.</text>
</comment>
<name>A0A0B0ELV8_9BACT</name>
<dbReference type="Proteomes" id="UP000030652">
    <property type="component" value="Unassembled WGS sequence"/>
</dbReference>